<reference evidence="2" key="1">
    <citation type="submission" date="2022-11" db="EMBL/GenBank/DDBJ databases">
        <authorList>
            <person name="Mo P."/>
        </authorList>
    </citation>
    <scope>NUCLEOTIDE SEQUENCE</scope>
    <source>
        <strain evidence="2">HUAS 11-8</strain>
    </source>
</reference>
<keyword evidence="3" id="KW-1185">Reference proteome</keyword>
<sequence length="80" mass="8659">MRGRYTGTLPVAFEAPVGAQGLGDEFDLPPGRETAFLQHGHVEPADEEAQAFYAAMTEPEPEPEPEPAKKNPPRKGTQAK</sequence>
<proteinExistence type="predicted"/>
<organism evidence="2 3">
    <name type="scientific">Amycolatopsis cynarae</name>
    <dbReference type="NCBI Taxonomy" id="2995223"/>
    <lineage>
        <taxon>Bacteria</taxon>
        <taxon>Bacillati</taxon>
        <taxon>Actinomycetota</taxon>
        <taxon>Actinomycetes</taxon>
        <taxon>Pseudonocardiales</taxon>
        <taxon>Pseudonocardiaceae</taxon>
        <taxon>Amycolatopsis</taxon>
    </lineage>
</organism>
<evidence type="ECO:0000313" key="3">
    <source>
        <dbReference type="Proteomes" id="UP001163203"/>
    </source>
</evidence>
<accession>A0ABY7B4N4</accession>
<gene>
    <name evidence="2" type="ORF">ORV05_04980</name>
</gene>
<dbReference type="EMBL" id="CP113836">
    <property type="protein sequence ID" value="WAL67146.1"/>
    <property type="molecule type" value="Genomic_DNA"/>
</dbReference>
<protein>
    <submittedName>
        <fullName evidence="2">Uncharacterized protein</fullName>
    </submittedName>
</protein>
<name>A0ABY7B4N4_9PSEU</name>
<evidence type="ECO:0000256" key="1">
    <source>
        <dbReference type="SAM" id="MobiDB-lite"/>
    </source>
</evidence>
<evidence type="ECO:0000313" key="2">
    <source>
        <dbReference type="EMBL" id="WAL67146.1"/>
    </source>
</evidence>
<dbReference type="Proteomes" id="UP001163203">
    <property type="component" value="Chromosome"/>
</dbReference>
<dbReference type="RefSeq" id="WP_268757274.1">
    <property type="nucleotide sequence ID" value="NZ_CP113836.1"/>
</dbReference>
<feature type="region of interest" description="Disordered" evidence="1">
    <location>
        <begin position="55"/>
        <end position="80"/>
    </location>
</feature>